<gene>
    <name evidence="1" type="ORF">FSB_LOCUS6159</name>
</gene>
<organism evidence="1">
    <name type="scientific">Fagus sylvatica</name>
    <name type="common">Beechnut</name>
    <dbReference type="NCBI Taxonomy" id="28930"/>
    <lineage>
        <taxon>Eukaryota</taxon>
        <taxon>Viridiplantae</taxon>
        <taxon>Streptophyta</taxon>
        <taxon>Embryophyta</taxon>
        <taxon>Tracheophyta</taxon>
        <taxon>Spermatophyta</taxon>
        <taxon>Magnoliopsida</taxon>
        <taxon>eudicotyledons</taxon>
        <taxon>Gunneridae</taxon>
        <taxon>Pentapetalae</taxon>
        <taxon>rosids</taxon>
        <taxon>fabids</taxon>
        <taxon>Fagales</taxon>
        <taxon>Fagaceae</taxon>
        <taxon>Fagus</taxon>
    </lineage>
</organism>
<evidence type="ECO:0000313" key="1">
    <source>
        <dbReference type="EMBL" id="SPC78277.1"/>
    </source>
</evidence>
<protein>
    <submittedName>
        <fullName evidence="1">Uncharacterized protein</fullName>
    </submittedName>
</protein>
<name>A0A2N9EH67_FAGSY</name>
<accession>A0A2N9EH67</accession>
<sequence>MTGVNDFIGSWLVGTPLDSGYTTIHAHGSNPFGVGKFCDLGGFVIWGNSEIDEEGVIWVTVRLMVVMEEFRQRMGGGERCCTSS</sequence>
<dbReference type="EMBL" id="OIVN01000323">
    <property type="protein sequence ID" value="SPC78277.1"/>
    <property type="molecule type" value="Genomic_DNA"/>
</dbReference>
<proteinExistence type="predicted"/>
<dbReference type="AlphaFoldDB" id="A0A2N9EH67"/>
<reference evidence="1" key="1">
    <citation type="submission" date="2018-02" db="EMBL/GenBank/DDBJ databases">
        <authorList>
            <person name="Cohen D.B."/>
            <person name="Kent A.D."/>
        </authorList>
    </citation>
    <scope>NUCLEOTIDE SEQUENCE</scope>
</reference>